<sequence length="217" mass="24356">MIFINNLDDGTECILSKFADDTKLGGVAGRPRECADIWRDLDRLEKRTDRNLMEFNKGKHQVLQLGRNNPMYQYRLGTDCLESSLAEEAVGVLVDNKLTMSLQCALVGTIASWAALCRMPPAGQERRDMDSLTLIPGKVMEQLILDTISRHIKDKKIIESSQHGFTKGKSCLTNLINLYDDMTGLVDEGRAVSIVCLDFREVSHKILIDKLWLGSLV</sequence>
<name>A0AAN7S9F0_MYCAM</name>
<gene>
    <name evidence="1" type="ORF">QYF61_020727</name>
</gene>
<dbReference type="Proteomes" id="UP001333110">
    <property type="component" value="Unassembled WGS sequence"/>
</dbReference>
<comment type="caution">
    <text evidence="1">The sequence shown here is derived from an EMBL/GenBank/DDBJ whole genome shotgun (WGS) entry which is preliminary data.</text>
</comment>
<accession>A0AAN7S9F0</accession>
<dbReference type="EMBL" id="JAUNZN010000001">
    <property type="protein sequence ID" value="KAK4832100.1"/>
    <property type="molecule type" value="Genomic_DNA"/>
</dbReference>
<keyword evidence="2" id="KW-1185">Reference proteome</keyword>
<proteinExistence type="predicted"/>
<evidence type="ECO:0008006" key="3">
    <source>
        <dbReference type="Google" id="ProtNLM"/>
    </source>
</evidence>
<evidence type="ECO:0000313" key="1">
    <source>
        <dbReference type="EMBL" id="KAK4832100.1"/>
    </source>
</evidence>
<reference evidence="1 2" key="1">
    <citation type="journal article" date="2023" name="J. Hered.">
        <title>Chromosome-level genome of the wood stork (Mycteria americana) provides insight into avian chromosome evolution.</title>
        <authorList>
            <person name="Flamio R. Jr."/>
            <person name="Ramstad K.M."/>
        </authorList>
    </citation>
    <scope>NUCLEOTIDE SEQUENCE [LARGE SCALE GENOMIC DNA]</scope>
    <source>
        <strain evidence="1">JAX WOST 10</strain>
    </source>
</reference>
<evidence type="ECO:0000313" key="2">
    <source>
        <dbReference type="Proteomes" id="UP001333110"/>
    </source>
</evidence>
<dbReference type="AlphaFoldDB" id="A0AAN7S9F0"/>
<dbReference type="PANTHER" id="PTHR33332">
    <property type="entry name" value="REVERSE TRANSCRIPTASE DOMAIN-CONTAINING PROTEIN"/>
    <property type="match status" value="1"/>
</dbReference>
<organism evidence="1 2">
    <name type="scientific">Mycteria americana</name>
    <name type="common">Wood stork</name>
    <dbReference type="NCBI Taxonomy" id="33587"/>
    <lineage>
        <taxon>Eukaryota</taxon>
        <taxon>Metazoa</taxon>
        <taxon>Chordata</taxon>
        <taxon>Craniata</taxon>
        <taxon>Vertebrata</taxon>
        <taxon>Euteleostomi</taxon>
        <taxon>Archelosauria</taxon>
        <taxon>Archosauria</taxon>
        <taxon>Dinosauria</taxon>
        <taxon>Saurischia</taxon>
        <taxon>Theropoda</taxon>
        <taxon>Coelurosauria</taxon>
        <taxon>Aves</taxon>
        <taxon>Neognathae</taxon>
        <taxon>Neoaves</taxon>
        <taxon>Aequornithes</taxon>
        <taxon>Ciconiiformes</taxon>
        <taxon>Ciconiidae</taxon>
        <taxon>Mycteria</taxon>
    </lineage>
</organism>
<protein>
    <recommendedName>
        <fullName evidence="3">Reverse transcriptase domain-containing protein</fullName>
    </recommendedName>
</protein>